<reference evidence="1 2" key="1">
    <citation type="journal article" date="2012" name="PLoS Pathog.">
        <title>Diverse lifestyles and strategies of plant pathogenesis encoded in the genomes of eighteen Dothideomycetes fungi.</title>
        <authorList>
            <person name="Ohm R.A."/>
            <person name="Feau N."/>
            <person name="Henrissat B."/>
            <person name="Schoch C.L."/>
            <person name="Horwitz B.A."/>
            <person name="Barry K.W."/>
            <person name="Condon B.J."/>
            <person name="Copeland A.C."/>
            <person name="Dhillon B."/>
            <person name="Glaser F."/>
            <person name="Hesse C.N."/>
            <person name="Kosti I."/>
            <person name="LaButti K."/>
            <person name="Lindquist E.A."/>
            <person name="Lucas S."/>
            <person name="Salamov A.A."/>
            <person name="Bradshaw R.E."/>
            <person name="Ciuffetti L."/>
            <person name="Hamelin R.C."/>
            <person name="Kema G.H.J."/>
            <person name="Lawrence C."/>
            <person name="Scott J.A."/>
            <person name="Spatafora J.W."/>
            <person name="Turgeon B.G."/>
            <person name="de Wit P.J.G.M."/>
            <person name="Zhong S."/>
            <person name="Goodwin S.B."/>
            <person name="Grigoriev I.V."/>
        </authorList>
    </citation>
    <scope>NUCLEOTIDE SEQUENCE [LARGE SCALE GENOMIC DNA]</scope>
    <source>
        <strain evidence="2">C5 / ATCC 48332 / race O</strain>
    </source>
</reference>
<organism evidence="1 2">
    <name type="scientific">Cochliobolus heterostrophus (strain C5 / ATCC 48332 / race O)</name>
    <name type="common">Southern corn leaf blight fungus</name>
    <name type="synonym">Bipolaris maydis</name>
    <dbReference type="NCBI Taxonomy" id="701091"/>
    <lineage>
        <taxon>Eukaryota</taxon>
        <taxon>Fungi</taxon>
        <taxon>Dikarya</taxon>
        <taxon>Ascomycota</taxon>
        <taxon>Pezizomycotina</taxon>
        <taxon>Dothideomycetes</taxon>
        <taxon>Pleosporomycetidae</taxon>
        <taxon>Pleosporales</taxon>
        <taxon>Pleosporineae</taxon>
        <taxon>Pleosporaceae</taxon>
        <taxon>Bipolaris</taxon>
    </lineage>
</organism>
<dbReference type="eggNOG" id="ENOG502SDG8">
    <property type="taxonomic scope" value="Eukaryota"/>
</dbReference>
<keyword evidence="2" id="KW-1185">Reference proteome</keyword>
<protein>
    <submittedName>
        <fullName evidence="1">Uncharacterized protein</fullName>
    </submittedName>
</protein>
<reference evidence="2" key="2">
    <citation type="journal article" date="2013" name="PLoS Genet.">
        <title>Comparative genome structure, secondary metabolite, and effector coding capacity across Cochliobolus pathogens.</title>
        <authorList>
            <person name="Condon B.J."/>
            <person name="Leng Y."/>
            <person name="Wu D."/>
            <person name="Bushley K.E."/>
            <person name="Ohm R.A."/>
            <person name="Otillar R."/>
            <person name="Martin J."/>
            <person name="Schackwitz W."/>
            <person name="Grimwood J."/>
            <person name="MohdZainudin N."/>
            <person name="Xue C."/>
            <person name="Wang R."/>
            <person name="Manning V.A."/>
            <person name="Dhillon B."/>
            <person name="Tu Z.J."/>
            <person name="Steffenson B.J."/>
            <person name="Salamov A."/>
            <person name="Sun H."/>
            <person name="Lowry S."/>
            <person name="LaButti K."/>
            <person name="Han J."/>
            <person name="Copeland A."/>
            <person name="Lindquist E."/>
            <person name="Barry K."/>
            <person name="Schmutz J."/>
            <person name="Baker S.E."/>
            <person name="Ciuffetti L.M."/>
            <person name="Grigoriev I.V."/>
            <person name="Zhong S."/>
            <person name="Turgeon B.G."/>
        </authorList>
    </citation>
    <scope>NUCLEOTIDE SEQUENCE [LARGE SCALE GENOMIC DNA]</scope>
    <source>
        <strain evidence="2">C5 / ATCC 48332 / race O</strain>
    </source>
</reference>
<name>M2TE64_COCH5</name>
<accession>M2TE64</accession>
<gene>
    <name evidence="1" type="ORF">COCHEDRAFT_1200743</name>
</gene>
<dbReference type="OrthoDB" id="5391496at2759"/>
<evidence type="ECO:0000313" key="2">
    <source>
        <dbReference type="Proteomes" id="UP000016936"/>
    </source>
</evidence>
<proteinExistence type="predicted"/>
<dbReference type="AlphaFoldDB" id="M2TE64"/>
<dbReference type="Proteomes" id="UP000016936">
    <property type="component" value="Unassembled WGS sequence"/>
</dbReference>
<sequence length="337" mass="37045">MRCFREPTTRFVFADRREVGYAESGKVWAAKALGVEVVMIRGSVHALRQLEPWTTTVVGSTRRHTTAAAADIDIALQWAHGSRDLFDTPSAMSPTPTVLHPLTLLGFLRYVLTTQSSTSPTLLIICSSQESFLEYLAASLQQSRGEPATDELERLLAPSLHNLFTSRQVRIAFCPSVQALLAYLTAYGHTAAESIAETRSKERVVLVNPLALHASTPSFSAQGLSRCFATAADAALNTGVQLHIVECEGNYGTSAVPDEEDVEMDAEHETRCETIMGDPWEQEVSILNVSARRFGSGSSGQAWAGRTVKAKRIAGRWFHFDQLEKHQAHSTQERNET</sequence>
<dbReference type="EMBL" id="KB445570">
    <property type="protein sequence ID" value="EMD95765.1"/>
    <property type="molecule type" value="Genomic_DNA"/>
</dbReference>
<dbReference type="HOGENOM" id="CLU_071085_0_0_1"/>
<evidence type="ECO:0000313" key="1">
    <source>
        <dbReference type="EMBL" id="EMD95765.1"/>
    </source>
</evidence>
<dbReference type="OMA" id="HETRCET"/>